<evidence type="ECO:0000256" key="5">
    <source>
        <dbReference type="SAM" id="Phobius"/>
    </source>
</evidence>
<proteinExistence type="predicted"/>
<feature type="transmembrane region" description="Helical" evidence="5">
    <location>
        <begin position="69"/>
        <end position="91"/>
    </location>
</feature>
<dbReference type="GO" id="GO:0016020">
    <property type="term" value="C:membrane"/>
    <property type="evidence" value="ECO:0007669"/>
    <property type="project" value="UniProtKB-SubCell"/>
</dbReference>
<dbReference type="AlphaFoldDB" id="A0A382H691"/>
<dbReference type="PANTHER" id="PTHR43496">
    <property type="entry name" value="PROTEIN LPLB"/>
    <property type="match status" value="1"/>
</dbReference>
<protein>
    <recommendedName>
        <fullName evidence="6">ABC transmembrane type-1 domain-containing protein</fullName>
    </recommendedName>
</protein>
<gene>
    <name evidence="7" type="ORF">METZ01_LOCUS235566</name>
</gene>
<reference evidence="7" key="1">
    <citation type="submission" date="2018-05" db="EMBL/GenBank/DDBJ databases">
        <authorList>
            <person name="Lanie J.A."/>
            <person name="Ng W.-L."/>
            <person name="Kazmierczak K.M."/>
            <person name="Andrzejewski T.M."/>
            <person name="Davidsen T.M."/>
            <person name="Wayne K.J."/>
            <person name="Tettelin H."/>
            <person name="Glass J.I."/>
            <person name="Rusch D."/>
            <person name="Podicherti R."/>
            <person name="Tsui H.-C.T."/>
            <person name="Winkler M.E."/>
        </authorList>
    </citation>
    <scope>NUCLEOTIDE SEQUENCE</scope>
</reference>
<evidence type="ECO:0000313" key="7">
    <source>
        <dbReference type="EMBL" id="SVB82712.1"/>
    </source>
</evidence>
<dbReference type="InterPro" id="IPR035906">
    <property type="entry name" value="MetI-like_sf"/>
</dbReference>
<sequence>MHRSKDLSDRVGQFLLATYILLFFLFLVFPLGTLIIKSVQNRKGDFIGLKNYYLYLQEPALFQSLFNSLFIAISSTLIVVVLAFLFAYAITRTCMPFKFFFRLVALIPLLSPSILAAIALVYWFGNK</sequence>
<dbReference type="InterPro" id="IPR000515">
    <property type="entry name" value="MetI-like"/>
</dbReference>
<evidence type="ECO:0000256" key="2">
    <source>
        <dbReference type="ARBA" id="ARBA00022692"/>
    </source>
</evidence>
<evidence type="ECO:0000256" key="4">
    <source>
        <dbReference type="ARBA" id="ARBA00023136"/>
    </source>
</evidence>
<dbReference type="EMBL" id="UINC01059375">
    <property type="protein sequence ID" value="SVB82712.1"/>
    <property type="molecule type" value="Genomic_DNA"/>
</dbReference>
<dbReference type="Gene3D" id="1.10.3720.10">
    <property type="entry name" value="MetI-like"/>
    <property type="match status" value="1"/>
</dbReference>
<evidence type="ECO:0000256" key="3">
    <source>
        <dbReference type="ARBA" id="ARBA00022989"/>
    </source>
</evidence>
<dbReference type="CDD" id="cd06261">
    <property type="entry name" value="TM_PBP2"/>
    <property type="match status" value="1"/>
</dbReference>
<feature type="transmembrane region" description="Helical" evidence="5">
    <location>
        <begin position="12"/>
        <end position="36"/>
    </location>
</feature>
<dbReference type="GO" id="GO:0055085">
    <property type="term" value="P:transmembrane transport"/>
    <property type="evidence" value="ECO:0007669"/>
    <property type="project" value="InterPro"/>
</dbReference>
<comment type="subcellular location">
    <subcellularLocation>
        <location evidence="1">Membrane</location>
        <topology evidence="1">Multi-pass membrane protein</topology>
    </subcellularLocation>
</comment>
<feature type="domain" description="ABC transmembrane type-1" evidence="6">
    <location>
        <begin position="65"/>
        <end position="127"/>
    </location>
</feature>
<evidence type="ECO:0000259" key="6">
    <source>
        <dbReference type="PROSITE" id="PS50928"/>
    </source>
</evidence>
<feature type="non-terminal residue" evidence="7">
    <location>
        <position position="127"/>
    </location>
</feature>
<dbReference type="PANTHER" id="PTHR43496:SF1">
    <property type="entry name" value="POLYGALACTURONAN_RHAMNOGALACTURONAN TRANSPORT SYSTEM PERMEASE PROTEIN YTEP"/>
    <property type="match status" value="1"/>
</dbReference>
<organism evidence="7">
    <name type="scientific">marine metagenome</name>
    <dbReference type="NCBI Taxonomy" id="408172"/>
    <lineage>
        <taxon>unclassified sequences</taxon>
        <taxon>metagenomes</taxon>
        <taxon>ecological metagenomes</taxon>
    </lineage>
</organism>
<evidence type="ECO:0000256" key="1">
    <source>
        <dbReference type="ARBA" id="ARBA00004141"/>
    </source>
</evidence>
<dbReference type="PROSITE" id="PS50928">
    <property type="entry name" value="ABC_TM1"/>
    <property type="match status" value="1"/>
</dbReference>
<name>A0A382H691_9ZZZZ</name>
<keyword evidence="4 5" id="KW-0472">Membrane</keyword>
<dbReference type="SUPFAM" id="SSF161098">
    <property type="entry name" value="MetI-like"/>
    <property type="match status" value="1"/>
</dbReference>
<keyword evidence="2 5" id="KW-0812">Transmembrane</keyword>
<feature type="transmembrane region" description="Helical" evidence="5">
    <location>
        <begin position="103"/>
        <end position="124"/>
    </location>
</feature>
<accession>A0A382H691</accession>
<keyword evidence="3 5" id="KW-1133">Transmembrane helix</keyword>